<organism evidence="1 2">
    <name type="scientific">Candidatus Lambdaproteobacteria bacterium RIFOXYD2_FULL_50_16</name>
    <dbReference type="NCBI Taxonomy" id="1817772"/>
    <lineage>
        <taxon>Bacteria</taxon>
        <taxon>Pseudomonadati</taxon>
        <taxon>Pseudomonadota</taxon>
        <taxon>Candidatus Lambdaproteobacteria</taxon>
    </lineage>
</organism>
<dbReference type="EMBL" id="MFNE01000003">
    <property type="protein sequence ID" value="OGG97189.1"/>
    <property type="molecule type" value="Genomic_DNA"/>
</dbReference>
<evidence type="ECO:0008006" key="3">
    <source>
        <dbReference type="Google" id="ProtNLM"/>
    </source>
</evidence>
<comment type="caution">
    <text evidence="1">The sequence shown here is derived from an EMBL/GenBank/DDBJ whole genome shotgun (WGS) entry which is preliminary data.</text>
</comment>
<dbReference type="AlphaFoldDB" id="A0A1F6GGF0"/>
<evidence type="ECO:0000313" key="2">
    <source>
        <dbReference type="Proteomes" id="UP000178449"/>
    </source>
</evidence>
<dbReference type="Proteomes" id="UP000178449">
    <property type="component" value="Unassembled WGS sequence"/>
</dbReference>
<sequence length="357" mass="41544">MKRLFLLFGLLVLFAESLWAKGDPMDRPLMVGPQYPFVYMSTTFEPDRAFNLSAGQSFWQFGQIRLNTQTFSPSAYRNDDFNETAAGFHDLSDQGYSVYFDGEIDRQIARYYKGLTDGVEFQLTYRKLRVIKGTLDRQIESFHKSLGLDNQNRDKLERDQMGIYIMDNETDTIVYQVSQPSDKFHQESMTLGFKFRIRETQNEAIALVVSSNFGDNYIEKQMNESTADGKEFRNFNDRNFALIYSSLWPDWSLHSGFSFADTKSSLFKNSPKEIYYFFLGFNFHLGQHSDWLLQGLDYSSPYPENAISNINDDIREVSTGLRWHWSWGGYEMGLIENTSQGQQNIDIALFSNFMFSF</sequence>
<name>A0A1F6GGF0_9PROT</name>
<reference evidence="1 2" key="1">
    <citation type="journal article" date="2016" name="Nat. Commun.">
        <title>Thousands of microbial genomes shed light on interconnected biogeochemical processes in an aquifer system.</title>
        <authorList>
            <person name="Anantharaman K."/>
            <person name="Brown C.T."/>
            <person name="Hug L.A."/>
            <person name="Sharon I."/>
            <person name="Castelle C.J."/>
            <person name="Probst A.J."/>
            <person name="Thomas B.C."/>
            <person name="Singh A."/>
            <person name="Wilkins M.J."/>
            <person name="Karaoz U."/>
            <person name="Brodie E.L."/>
            <person name="Williams K.H."/>
            <person name="Hubbard S.S."/>
            <person name="Banfield J.F."/>
        </authorList>
    </citation>
    <scope>NUCLEOTIDE SEQUENCE [LARGE SCALE GENOMIC DNA]</scope>
</reference>
<dbReference type="STRING" id="1817772.A2527_10255"/>
<protein>
    <recommendedName>
        <fullName evidence="3">DUF3187 family protein</fullName>
    </recommendedName>
</protein>
<evidence type="ECO:0000313" key="1">
    <source>
        <dbReference type="EMBL" id="OGG97189.1"/>
    </source>
</evidence>
<accession>A0A1F6GGF0</accession>
<gene>
    <name evidence="1" type="ORF">A2527_10255</name>
</gene>
<dbReference type="Pfam" id="PF11383">
    <property type="entry name" value="DUF3187"/>
    <property type="match status" value="1"/>
</dbReference>
<proteinExistence type="predicted"/>
<dbReference type="InterPro" id="IPR021523">
    <property type="entry name" value="DUF3187"/>
</dbReference>